<dbReference type="AlphaFoldDB" id="A0A1H8DNW1"/>
<dbReference type="Pfam" id="PF05016">
    <property type="entry name" value="ParE_toxin"/>
    <property type="match status" value="1"/>
</dbReference>
<dbReference type="InterPro" id="IPR007712">
    <property type="entry name" value="RelE/ParE_toxin"/>
</dbReference>
<dbReference type="RefSeq" id="WP_074744434.1">
    <property type="nucleotide sequence ID" value="NZ_FOCT01000002.1"/>
</dbReference>
<keyword evidence="2" id="KW-1277">Toxin-antitoxin system</keyword>
<dbReference type="PANTHER" id="PTHR35601:SF1">
    <property type="entry name" value="TOXIN RELE"/>
    <property type="match status" value="1"/>
</dbReference>
<protein>
    <submittedName>
        <fullName evidence="3">mRNA interferase RelE/StbE</fullName>
    </submittedName>
</protein>
<dbReference type="NCBIfam" id="TIGR02385">
    <property type="entry name" value="RelE_StbE"/>
    <property type="match status" value="1"/>
</dbReference>
<evidence type="ECO:0000256" key="2">
    <source>
        <dbReference type="ARBA" id="ARBA00022649"/>
    </source>
</evidence>
<evidence type="ECO:0000256" key="1">
    <source>
        <dbReference type="ARBA" id="ARBA00006226"/>
    </source>
</evidence>
<gene>
    <name evidence="3" type="ORF">SAMN05216404_102324</name>
</gene>
<dbReference type="EMBL" id="FOCT01000002">
    <property type="protein sequence ID" value="SEN08903.1"/>
    <property type="molecule type" value="Genomic_DNA"/>
</dbReference>
<comment type="similarity">
    <text evidence="1">Belongs to the RelE toxin family.</text>
</comment>
<dbReference type="Gene3D" id="3.30.2310.20">
    <property type="entry name" value="RelE-like"/>
    <property type="match status" value="1"/>
</dbReference>
<sequence>MTYRISFNPAAQRDLDKMEPQARQRLLRYLSERIVLLEDARCLGEPLLASQFFGYWRYRVGDYRITCDIQDEELHILVVKGGNRRMCGVG</sequence>
<dbReference type="Proteomes" id="UP000183898">
    <property type="component" value="Unassembled WGS sequence"/>
</dbReference>
<name>A0A1H8DNW1_9PROT</name>
<proteinExistence type="inferred from homology"/>
<accession>A0A1H8DNW1</accession>
<evidence type="ECO:0000313" key="3">
    <source>
        <dbReference type="EMBL" id="SEN08903.1"/>
    </source>
</evidence>
<dbReference type="PANTHER" id="PTHR35601">
    <property type="entry name" value="TOXIN RELE"/>
    <property type="match status" value="1"/>
</dbReference>
<reference evidence="3 4" key="1">
    <citation type="submission" date="2016-10" db="EMBL/GenBank/DDBJ databases">
        <authorList>
            <person name="de Groot N.N."/>
        </authorList>
    </citation>
    <scope>NUCLEOTIDE SEQUENCE [LARGE SCALE GENOMIC DNA]</scope>
    <source>
        <strain evidence="3 4">Nl18</strain>
    </source>
</reference>
<dbReference type="SUPFAM" id="SSF143011">
    <property type="entry name" value="RelE-like"/>
    <property type="match status" value="1"/>
</dbReference>
<dbReference type="InterPro" id="IPR035093">
    <property type="entry name" value="RelE/ParE_toxin_dom_sf"/>
</dbReference>
<organism evidence="3 4">
    <name type="scientific">Nitrosospira multiformis</name>
    <dbReference type="NCBI Taxonomy" id="1231"/>
    <lineage>
        <taxon>Bacteria</taxon>
        <taxon>Pseudomonadati</taxon>
        <taxon>Pseudomonadota</taxon>
        <taxon>Betaproteobacteria</taxon>
        <taxon>Nitrosomonadales</taxon>
        <taxon>Nitrosomonadaceae</taxon>
        <taxon>Nitrosospira</taxon>
    </lineage>
</organism>
<evidence type="ECO:0000313" key="4">
    <source>
        <dbReference type="Proteomes" id="UP000183898"/>
    </source>
</evidence>